<evidence type="ECO:0000313" key="2">
    <source>
        <dbReference type="EMBL" id="PKI72609.1"/>
    </source>
</evidence>
<dbReference type="EMBL" id="PGOL01000319">
    <property type="protein sequence ID" value="PKI72609.1"/>
    <property type="molecule type" value="Genomic_DNA"/>
</dbReference>
<comment type="caution">
    <text evidence="2">The sequence shown here is derived from an EMBL/GenBank/DDBJ whole genome shotgun (WGS) entry which is preliminary data.</text>
</comment>
<dbReference type="GO" id="GO:0004523">
    <property type="term" value="F:RNA-DNA hybrid ribonuclease activity"/>
    <property type="evidence" value="ECO:0007669"/>
    <property type="project" value="InterPro"/>
</dbReference>
<accession>A0A2I0KVX5</accession>
<organism evidence="2 3">
    <name type="scientific">Punica granatum</name>
    <name type="common">Pomegranate</name>
    <dbReference type="NCBI Taxonomy" id="22663"/>
    <lineage>
        <taxon>Eukaryota</taxon>
        <taxon>Viridiplantae</taxon>
        <taxon>Streptophyta</taxon>
        <taxon>Embryophyta</taxon>
        <taxon>Tracheophyta</taxon>
        <taxon>Spermatophyta</taxon>
        <taxon>Magnoliopsida</taxon>
        <taxon>eudicotyledons</taxon>
        <taxon>Gunneridae</taxon>
        <taxon>Pentapetalae</taxon>
        <taxon>rosids</taxon>
        <taxon>malvids</taxon>
        <taxon>Myrtales</taxon>
        <taxon>Lythraceae</taxon>
        <taxon>Punica</taxon>
    </lineage>
</organism>
<evidence type="ECO:0000259" key="1">
    <source>
        <dbReference type="Pfam" id="PF13456"/>
    </source>
</evidence>
<dbReference type="Gene3D" id="3.30.420.10">
    <property type="entry name" value="Ribonuclease H-like superfamily/Ribonuclease H"/>
    <property type="match status" value="1"/>
</dbReference>
<gene>
    <name evidence="2" type="ORF">CRG98_006986</name>
</gene>
<name>A0A2I0KVX5_PUNGR</name>
<dbReference type="AlphaFoldDB" id="A0A2I0KVX5"/>
<dbReference type="SUPFAM" id="SSF53098">
    <property type="entry name" value="Ribonuclease H-like"/>
    <property type="match status" value="1"/>
</dbReference>
<reference evidence="2 3" key="1">
    <citation type="submission" date="2017-11" db="EMBL/GenBank/DDBJ databases">
        <title>De-novo sequencing of pomegranate (Punica granatum L.) genome.</title>
        <authorList>
            <person name="Akparov Z."/>
            <person name="Amiraslanov A."/>
            <person name="Hajiyeva S."/>
            <person name="Abbasov M."/>
            <person name="Kaur K."/>
            <person name="Hamwieh A."/>
            <person name="Solovyev V."/>
            <person name="Salamov A."/>
            <person name="Braich B."/>
            <person name="Kosarev P."/>
            <person name="Mahmoud A."/>
            <person name="Hajiyev E."/>
            <person name="Babayeva S."/>
            <person name="Izzatullayeva V."/>
            <person name="Mammadov A."/>
            <person name="Mammadov A."/>
            <person name="Sharifova S."/>
            <person name="Ojaghi J."/>
            <person name="Eynullazada K."/>
            <person name="Bayramov B."/>
            <person name="Abdulazimova A."/>
            <person name="Shahmuradov I."/>
        </authorList>
    </citation>
    <scope>NUCLEOTIDE SEQUENCE [LARGE SCALE GENOMIC DNA]</scope>
    <source>
        <strain evidence="3">cv. AG2017</strain>
        <tissue evidence="2">Leaf</tissue>
    </source>
</reference>
<dbReference type="Pfam" id="PF13456">
    <property type="entry name" value="RVT_3"/>
    <property type="match status" value="1"/>
</dbReference>
<dbReference type="InterPro" id="IPR012337">
    <property type="entry name" value="RNaseH-like_sf"/>
</dbReference>
<dbReference type="InterPro" id="IPR036397">
    <property type="entry name" value="RNaseH_sf"/>
</dbReference>
<dbReference type="GO" id="GO:0003676">
    <property type="term" value="F:nucleic acid binding"/>
    <property type="evidence" value="ECO:0007669"/>
    <property type="project" value="InterPro"/>
</dbReference>
<dbReference type="Proteomes" id="UP000233551">
    <property type="component" value="Unassembled WGS sequence"/>
</dbReference>
<feature type="domain" description="RNase H type-1" evidence="1">
    <location>
        <begin position="157"/>
        <end position="235"/>
    </location>
</feature>
<proteinExistence type="predicted"/>
<evidence type="ECO:0000313" key="3">
    <source>
        <dbReference type="Proteomes" id="UP000233551"/>
    </source>
</evidence>
<sequence>MPTNVQTSASAITDQLSPSDLSTLAIPCQHPQSNSLNPTFKSLCLAPSSSSILLTPCLVRRSAPLIRKGACYTAAPGKGINIWEDPWVPNLPGFTPSPRGNIAPSTVQWVSDLLLSDGSSGNVPLLANLFDDPTVQLILAIKGKILKASSFNLMFFFDVAFSSTVAWTGVACTNSTGSLVHAWTSKLDATDPLQGEAAAVLKAIEYASNLGLNTLVLLCDSMDVVEALQSSETTIPSLLTFTSITSEASLFFDSWEA</sequence>
<keyword evidence="3" id="KW-1185">Reference proteome</keyword>
<dbReference type="InterPro" id="IPR002156">
    <property type="entry name" value="RNaseH_domain"/>
</dbReference>
<protein>
    <recommendedName>
        <fullName evidence="1">RNase H type-1 domain-containing protein</fullName>
    </recommendedName>
</protein>